<evidence type="ECO:0000313" key="2">
    <source>
        <dbReference type="Proteomes" id="UP000664132"/>
    </source>
</evidence>
<name>A0A8H8BSL7_9HELO</name>
<accession>A0A8H8BSL7</accession>
<dbReference type="AlphaFoldDB" id="A0A8H8BSL7"/>
<evidence type="ECO:0000313" key="1">
    <source>
        <dbReference type="EMBL" id="KAG4422750.1"/>
    </source>
</evidence>
<dbReference type="OrthoDB" id="1896086at2759"/>
<gene>
    <name evidence="1" type="ORF">IFR04_004098</name>
</gene>
<dbReference type="EMBL" id="JAFJYH010000044">
    <property type="protein sequence ID" value="KAG4422750.1"/>
    <property type="molecule type" value="Genomic_DNA"/>
</dbReference>
<protein>
    <submittedName>
        <fullName evidence="1">Uncharacterized protein</fullName>
    </submittedName>
</protein>
<organism evidence="1 2">
    <name type="scientific">Cadophora malorum</name>
    <dbReference type="NCBI Taxonomy" id="108018"/>
    <lineage>
        <taxon>Eukaryota</taxon>
        <taxon>Fungi</taxon>
        <taxon>Dikarya</taxon>
        <taxon>Ascomycota</taxon>
        <taxon>Pezizomycotina</taxon>
        <taxon>Leotiomycetes</taxon>
        <taxon>Helotiales</taxon>
        <taxon>Ploettnerulaceae</taxon>
        <taxon>Cadophora</taxon>
    </lineage>
</organism>
<sequence>MSAVPGGQVLASALGYAIYQNGALVLEMPDSLTRATIGMLKPGTSSISFEVKTVLSSGGGGAFKSISASTKNLPSGNSISNVSYKKNGNTVIYIADVLVPYAFVRLFIGGPHKPIGASAGWPIDAGLSTENGGGDAVAQYSLVNYLVEGNDFYSGFYKYTGAYIEGGSGNADWTWSPQGTAPQSQSGYTYTWNVPLGDTDALPDNYVVQGQGYAPIQNVFGGPLRSYKCAGESRGQEISSGVAHYRNLRNGGNFGQRSHKYVDVSSGSFTTWEQTGQVTFRNGTRFQRSLINDAQAKANFTLVGVADNGFVAFWMYKDTGAELYEIDGWKCQAIHCDF</sequence>
<keyword evidence="2" id="KW-1185">Reference proteome</keyword>
<comment type="caution">
    <text evidence="1">The sequence shown here is derived from an EMBL/GenBank/DDBJ whole genome shotgun (WGS) entry which is preliminary data.</text>
</comment>
<dbReference type="Proteomes" id="UP000664132">
    <property type="component" value="Unassembled WGS sequence"/>
</dbReference>
<proteinExistence type="predicted"/>
<reference evidence="1" key="1">
    <citation type="submission" date="2021-02" db="EMBL/GenBank/DDBJ databases">
        <title>Genome sequence Cadophora malorum strain M34.</title>
        <authorList>
            <person name="Stefanovic E."/>
            <person name="Vu D."/>
            <person name="Scully C."/>
            <person name="Dijksterhuis J."/>
            <person name="Roader J."/>
            <person name="Houbraken J."/>
        </authorList>
    </citation>
    <scope>NUCLEOTIDE SEQUENCE</scope>
    <source>
        <strain evidence="1">M34</strain>
    </source>
</reference>